<comment type="caution">
    <text evidence="5">The sequence shown here is derived from an EMBL/GenBank/DDBJ whole genome shotgun (WGS) entry which is preliminary data.</text>
</comment>
<evidence type="ECO:0000256" key="1">
    <source>
        <dbReference type="ARBA" id="ARBA00006739"/>
    </source>
</evidence>
<dbReference type="AlphaFoldDB" id="A0A846MS68"/>
<keyword evidence="4" id="KW-0812">Transmembrane</keyword>
<evidence type="ECO:0000256" key="3">
    <source>
        <dbReference type="ARBA" id="ARBA00022679"/>
    </source>
</evidence>
<dbReference type="RefSeq" id="WP_166920081.1">
    <property type="nucleotide sequence ID" value="NZ_JAASRN010000002.1"/>
</dbReference>
<dbReference type="Pfam" id="PF13641">
    <property type="entry name" value="Glyco_tranf_2_3"/>
    <property type="match status" value="1"/>
</dbReference>
<evidence type="ECO:0000313" key="6">
    <source>
        <dbReference type="Proteomes" id="UP000537126"/>
    </source>
</evidence>
<dbReference type="Gene3D" id="3.90.550.10">
    <property type="entry name" value="Spore Coat Polysaccharide Biosynthesis Protein SpsA, Chain A"/>
    <property type="match status" value="1"/>
</dbReference>
<name>A0A846MS68_9BACT</name>
<dbReference type="PANTHER" id="PTHR43630">
    <property type="entry name" value="POLY-BETA-1,6-N-ACETYL-D-GLUCOSAMINE SYNTHASE"/>
    <property type="match status" value="1"/>
</dbReference>
<accession>A0A846MS68</accession>
<dbReference type="GO" id="GO:0016757">
    <property type="term" value="F:glycosyltransferase activity"/>
    <property type="evidence" value="ECO:0007669"/>
    <property type="project" value="UniProtKB-KW"/>
</dbReference>
<evidence type="ECO:0000313" key="5">
    <source>
        <dbReference type="EMBL" id="NIK74426.1"/>
    </source>
</evidence>
<reference evidence="5 6" key="1">
    <citation type="submission" date="2020-03" db="EMBL/GenBank/DDBJ databases">
        <title>Genomic Encyclopedia of Type Strains, Phase IV (KMG-IV): sequencing the most valuable type-strain genomes for metagenomic binning, comparative biology and taxonomic classification.</title>
        <authorList>
            <person name="Goeker M."/>
        </authorList>
    </citation>
    <scope>NUCLEOTIDE SEQUENCE [LARGE SCALE GENOMIC DNA]</scope>
    <source>
        <strain evidence="5 6">DSM 5718</strain>
    </source>
</reference>
<proteinExistence type="inferred from homology"/>
<protein>
    <submittedName>
        <fullName evidence="5">Cellulose synthase/poly-beta-1,6-N-acetylglucosamine synthase-like glycosyltransferase</fullName>
    </submittedName>
</protein>
<dbReference type="InterPro" id="IPR029044">
    <property type="entry name" value="Nucleotide-diphossugar_trans"/>
</dbReference>
<keyword evidence="4" id="KW-1133">Transmembrane helix</keyword>
<keyword evidence="3 5" id="KW-0808">Transferase</keyword>
<dbReference type="SUPFAM" id="SSF53448">
    <property type="entry name" value="Nucleotide-diphospho-sugar transferases"/>
    <property type="match status" value="1"/>
</dbReference>
<sequence length="383" mass="43756">MNVLFFFALLTFLLVLYYTLLAWAIARAGSVSFEEKAPDSYPKVSILVAARNEAATITRCLQSLTELDYPPHLLQILIGNDQSTDATVEVVKAFIKQLPTARQHTFELIDIFPSDNPNLQGKANVLHQLMQKIDGSFVFVVDADTQVPAQWIKTYLQAYSPGVGIATAFTIAEGKGLQAQLQTIDWTFAQIILYTFFRIGHPLTALGNNMMICPKAYRAVGGYAHIPFHVTEDYALSRSMQKAGYRLLHLFSVGACCRTLAMNEWKELLKQRRRWIEGLFSLPLSIQLVIALPMLWGITAATAAFYMPMYVLQAWILKWLLQSGIVSFALKRLRYPLPSFLLFLLYEVYVYIFNFLLLIYTLFQRRIHWKNRIYDAKRIAKDS</sequence>
<gene>
    <name evidence="5" type="ORF">FHS56_001939</name>
</gene>
<evidence type="ECO:0000256" key="4">
    <source>
        <dbReference type="SAM" id="Phobius"/>
    </source>
</evidence>
<dbReference type="EMBL" id="JAASRN010000002">
    <property type="protein sequence ID" value="NIK74426.1"/>
    <property type="molecule type" value="Genomic_DNA"/>
</dbReference>
<keyword evidence="6" id="KW-1185">Reference proteome</keyword>
<dbReference type="Proteomes" id="UP000537126">
    <property type="component" value="Unassembled WGS sequence"/>
</dbReference>
<feature type="transmembrane region" description="Helical" evidence="4">
    <location>
        <begin position="340"/>
        <end position="363"/>
    </location>
</feature>
<keyword evidence="2" id="KW-0328">Glycosyltransferase</keyword>
<dbReference type="PANTHER" id="PTHR43630:SF1">
    <property type="entry name" value="POLY-BETA-1,6-N-ACETYL-D-GLUCOSAMINE SYNTHASE"/>
    <property type="match status" value="1"/>
</dbReference>
<evidence type="ECO:0000256" key="2">
    <source>
        <dbReference type="ARBA" id="ARBA00022676"/>
    </source>
</evidence>
<comment type="similarity">
    <text evidence="1">Belongs to the glycosyltransferase 2 family.</text>
</comment>
<feature type="transmembrane region" description="Helical" evidence="4">
    <location>
        <begin position="282"/>
        <end position="307"/>
    </location>
</feature>
<organism evidence="5 6">
    <name type="scientific">Thermonema lapsum</name>
    <dbReference type="NCBI Taxonomy" id="28195"/>
    <lineage>
        <taxon>Bacteria</taxon>
        <taxon>Pseudomonadati</taxon>
        <taxon>Bacteroidota</taxon>
        <taxon>Cytophagia</taxon>
        <taxon>Cytophagales</taxon>
        <taxon>Thermonemataceae</taxon>
        <taxon>Thermonema</taxon>
    </lineage>
</organism>
<keyword evidence="4" id="KW-0472">Membrane</keyword>